<dbReference type="GO" id="GO:0005525">
    <property type="term" value="F:GTP binding"/>
    <property type="evidence" value="ECO:0007669"/>
    <property type="project" value="UniProtKB-KW"/>
</dbReference>
<dbReference type="PANTHER" id="PTHR43261">
    <property type="entry name" value="TRANSLATION ELONGATION FACTOR G-RELATED"/>
    <property type="match status" value="1"/>
</dbReference>
<keyword evidence="4" id="KW-0648">Protein biosynthesis</keyword>
<dbReference type="InterPro" id="IPR035649">
    <property type="entry name" value="EFG_V"/>
</dbReference>
<dbReference type="Gene3D" id="3.30.70.240">
    <property type="match status" value="1"/>
</dbReference>
<dbReference type="AlphaFoldDB" id="K1S9A4"/>
<dbReference type="GO" id="GO:0003746">
    <property type="term" value="F:translation elongation factor activity"/>
    <property type="evidence" value="ECO:0007669"/>
    <property type="project" value="UniProtKB-KW"/>
</dbReference>
<feature type="domain" description="Elongation factor EFG" evidence="3">
    <location>
        <begin position="1"/>
        <end position="69"/>
    </location>
</feature>
<name>K1S9A4_9ZZZZ</name>
<reference evidence="4" key="1">
    <citation type="journal article" date="2013" name="Environ. Microbiol.">
        <title>Microbiota from the distal guts of lean and obese adolescents exhibit partial functional redundancy besides clear differences in community structure.</title>
        <authorList>
            <person name="Ferrer M."/>
            <person name="Ruiz A."/>
            <person name="Lanza F."/>
            <person name="Haange S.B."/>
            <person name="Oberbach A."/>
            <person name="Till H."/>
            <person name="Bargiela R."/>
            <person name="Campoy C."/>
            <person name="Segura M.T."/>
            <person name="Richter M."/>
            <person name="von Bergen M."/>
            <person name="Seifert J."/>
            <person name="Suarez A."/>
        </authorList>
    </citation>
    <scope>NUCLEOTIDE SEQUENCE</scope>
</reference>
<dbReference type="CDD" id="cd03713">
    <property type="entry name" value="EFG_mtEFG_C"/>
    <property type="match status" value="1"/>
</dbReference>
<dbReference type="GO" id="GO:0032790">
    <property type="term" value="P:ribosome disassembly"/>
    <property type="evidence" value="ECO:0007669"/>
    <property type="project" value="TreeGrafter"/>
</dbReference>
<evidence type="ECO:0000256" key="1">
    <source>
        <dbReference type="ARBA" id="ARBA00022741"/>
    </source>
</evidence>
<keyword evidence="1" id="KW-0547">Nucleotide-binding</keyword>
<comment type="caution">
    <text evidence="4">The sequence shown here is derived from an EMBL/GenBank/DDBJ whole genome shotgun (WGS) entry which is preliminary data.</text>
</comment>
<dbReference type="InterPro" id="IPR035647">
    <property type="entry name" value="EFG_III/V"/>
</dbReference>
<feature type="non-terminal residue" evidence="4">
    <location>
        <position position="1"/>
    </location>
</feature>
<keyword evidence="2" id="KW-0342">GTP-binding</keyword>
<organism evidence="4">
    <name type="scientific">human gut metagenome</name>
    <dbReference type="NCBI Taxonomy" id="408170"/>
    <lineage>
        <taxon>unclassified sequences</taxon>
        <taxon>metagenomes</taxon>
        <taxon>organismal metagenomes</taxon>
    </lineage>
</organism>
<dbReference type="PANTHER" id="PTHR43261:SF6">
    <property type="entry name" value="ELONGATION FACTOR G-LIKE PROTEIN"/>
    <property type="match status" value="1"/>
</dbReference>
<proteinExistence type="predicted"/>
<dbReference type="InterPro" id="IPR000640">
    <property type="entry name" value="EFG_V-like"/>
</dbReference>
<protein>
    <submittedName>
        <fullName evidence="4">Protein containing Translation elongation factor EFG/EF2</fullName>
    </submittedName>
</protein>
<keyword evidence="4" id="KW-0251">Elongation factor</keyword>
<dbReference type="FunFam" id="3.30.70.240:FF:000001">
    <property type="entry name" value="Elongation factor G"/>
    <property type="match status" value="1"/>
</dbReference>
<evidence type="ECO:0000256" key="2">
    <source>
        <dbReference type="ARBA" id="ARBA00023134"/>
    </source>
</evidence>
<evidence type="ECO:0000313" key="4">
    <source>
        <dbReference type="EMBL" id="EKC51979.1"/>
    </source>
</evidence>
<dbReference type="SMART" id="SM00838">
    <property type="entry name" value="EFG_C"/>
    <property type="match status" value="1"/>
</dbReference>
<evidence type="ECO:0000259" key="3">
    <source>
        <dbReference type="SMART" id="SM00838"/>
    </source>
</evidence>
<dbReference type="Pfam" id="PF00679">
    <property type="entry name" value="EFG_C"/>
    <property type="match status" value="1"/>
</dbReference>
<sequence>IMSDISSKRRGTVLGMTAEDGMQTVEAEVPMAEMGSYTIDLRSMTQGRGSFSCKFVRYEEAPGNVQQKVIEEAKKEQEA</sequence>
<accession>K1S9A4</accession>
<dbReference type="EMBL" id="AJWY01011719">
    <property type="protein sequence ID" value="EKC51979.1"/>
    <property type="molecule type" value="Genomic_DNA"/>
</dbReference>
<dbReference type="SUPFAM" id="SSF54980">
    <property type="entry name" value="EF-G C-terminal domain-like"/>
    <property type="match status" value="1"/>
</dbReference>
<gene>
    <name evidence="4" type="ORF">LEA_17123</name>
</gene>